<keyword evidence="1" id="KW-0812">Transmembrane</keyword>
<proteinExistence type="predicted"/>
<keyword evidence="1" id="KW-0472">Membrane</keyword>
<dbReference type="OrthoDB" id="8366933at2"/>
<feature type="transmembrane region" description="Helical" evidence="1">
    <location>
        <begin position="7"/>
        <end position="30"/>
    </location>
</feature>
<dbReference type="RefSeq" id="WP_119540545.1">
    <property type="nucleotide sequence ID" value="NZ_QYRN01000006.1"/>
</dbReference>
<organism evidence="2 3">
    <name type="scientific">Aureimonas flava</name>
    <dbReference type="NCBI Taxonomy" id="2320271"/>
    <lineage>
        <taxon>Bacteria</taxon>
        <taxon>Pseudomonadati</taxon>
        <taxon>Pseudomonadota</taxon>
        <taxon>Alphaproteobacteria</taxon>
        <taxon>Hyphomicrobiales</taxon>
        <taxon>Aurantimonadaceae</taxon>
        <taxon>Aureimonas</taxon>
    </lineage>
</organism>
<keyword evidence="1" id="KW-1133">Transmembrane helix</keyword>
<dbReference type="AlphaFoldDB" id="A0A3A1WSD3"/>
<evidence type="ECO:0000313" key="3">
    <source>
        <dbReference type="Proteomes" id="UP000265750"/>
    </source>
</evidence>
<keyword evidence="3" id="KW-1185">Reference proteome</keyword>
<name>A0A3A1WSD3_9HYPH</name>
<evidence type="ECO:0000256" key="1">
    <source>
        <dbReference type="SAM" id="Phobius"/>
    </source>
</evidence>
<gene>
    <name evidence="2" type="ORF">D3218_13195</name>
</gene>
<dbReference type="Proteomes" id="UP000265750">
    <property type="component" value="Unassembled WGS sequence"/>
</dbReference>
<comment type="caution">
    <text evidence="2">The sequence shown here is derived from an EMBL/GenBank/DDBJ whole genome shotgun (WGS) entry which is preliminary data.</text>
</comment>
<protein>
    <submittedName>
        <fullName evidence="2">Uncharacterized protein</fullName>
    </submittedName>
</protein>
<reference evidence="3" key="1">
    <citation type="submission" date="2018-09" db="EMBL/GenBank/DDBJ databases">
        <authorList>
            <person name="Tuo L."/>
        </authorList>
    </citation>
    <scope>NUCLEOTIDE SEQUENCE [LARGE SCALE GENOMIC DNA]</scope>
    <source>
        <strain evidence="3">M2BS4Y-1</strain>
    </source>
</reference>
<evidence type="ECO:0000313" key="2">
    <source>
        <dbReference type="EMBL" id="RIY00235.1"/>
    </source>
</evidence>
<accession>A0A3A1WSD3</accession>
<dbReference type="EMBL" id="QYRN01000006">
    <property type="protein sequence ID" value="RIY00235.1"/>
    <property type="molecule type" value="Genomic_DNA"/>
</dbReference>
<sequence>MMRIRRFFTFPNTVAAIVCALMLPPAYWLIVDREPVASSVSEVLSRDVRQGDFLQIDYDVVWASRCEIVAFRYIIDEMQVEWPISRSERVVEKGRQKFTIRVPVPMAAAPGKAVYKGTLRFACNPMQRLFPLEQDLRAREFTILVNEELAWRRRKDASGRSPALRRFAGLG</sequence>